<dbReference type="SUPFAM" id="SSF55729">
    <property type="entry name" value="Acyl-CoA N-acyltransferases (Nat)"/>
    <property type="match status" value="1"/>
</dbReference>
<evidence type="ECO:0000259" key="1">
    <source>
        <dbReference type="Pfam" id="PF13302"/>
    </source>
</evidence>
<dbReference type="AlphaFoldDB" id="A0A1E3LZ42"/>
<keyword evidence="3" id="KW-1185">Reference proteome</keyword>
<protein>
    <submittedName>
        <fullName evidence="2">GNAT family N-acetyltransferase</fullName>
    </submittedName>
</protein>
<dbReference type="Pfam" id="PF13302">
    <property type="entry name" value="Acetyltransf_3"/>
    <property type="match status" value="1"/>
</dbReference>
<comment type="caution">
    <text evidence="2">The sequence shown here is derived from an EMBL/GenBank/DDBJ whole genome shotgun (WGS) entry which is preliminary data.</text>
</comment>
<dbReference type="Gene3D" id="3.40.630.30">
    <property type="match status" value="1"/>
</dbReference>
<dbReference type="PANTHER" id="PTHR43792:SF1">
    <property type="entry name" value="N-ACETYLTRANSFERASE DOMAIN-CONTAINING PROTEIN"/>
    <property type="match status" value="1"/>
</dbReference>
<proteinExistence type="predicted"/>
<organism evidence="2 3">
    <name type="scientific">Sphingomonas turrisvirgatae</name>
    <dbReference type="NCBI Taxonomy" id="1888892"/>
    <lineage>
        <taxon>Bacteria</taxon>
        <taxon>Pseudomonadati</taxon>
        <taxon>Pseudomonadota</taxon>
        <taxon>Alphaproteobacteria</taxon>
        <taxon>Sphingomonadales</taxon>
        <taxon>Sphingomonadaceae</taxon>
        <taxon>Sphingomonas</taxon>
    </lineage>
</organism>
<accession>A0A1E3LZ42</accession>
<gene>
    <name evidence="2" type="ORF">BFL28_12325</name>
</gene>
<keyword evidence="2" id="KW-0808">Transferase</keyword>
<feature type="domain" description="N-acetyltransferase" evidence="1">
    <location>
        <begin position="12"/>
        <end position="147"/>
    </location>
</feature>
<evidence type="ECO:0000313" key="3">
    <source>
        <dbReference type="Proteomes" id="UP000094487"/>
    </source>
</evidence>
<dbReference type="STRING" id="1888892.BFL28_12325"/>
<dbReference type="Proteomes" id="UP000094487">
    <property type="component" value="Unassembled WGS sequence"/>
</dbReference>
<reference evidence="2 3" key="1">
    <citation type="submission" date="2016-08" db="EMBL/GenBank/DDBJ databases">
        <title>Draft genome of the agarase producing Sphingomonas sp. MCT13.</title>
        <authorList>
            <person name="D'Andrea M.M."/>
            <person name="Rossolini G.M."/>
            <person name="Thaller M.C."/>
        </authorList>
    </citation>
    <scope>NUCLEOTIDE SEQUENCE [LARGE SCALE GENOMIC DNA]</scope>
    <source>
        <strain evidence="2 3">MCT13</strain>
    </source>
</reference>
<name>A0A1E3LZ42_9SPHN</name>
<dbReference type="EMBL" id="MDDS01000009">
    <property type="protein sequence ID" value="ODP38983.1"/>
    <property type="molecule type" value="Genomic_DNA"/>
</dbReference>
<dbReference type="InterPro" id="IPR051531">
    <property type="entry name" value="N-acetyltransferase"/>
</dbReference>
<dbReference type="PANTHER" id="PTHR43792">
    <property type="entry name" value="GNAT FAMILY, PUTATIVE (AFU_ORTHOLOGUE AFUA_3G00765)-RELATED-RELATED"/>
    <property type="match status" value="1"/>
</dbReference>
<sequence length="182" mass="19956">MRVSGPILFTERLILRRPVGEDFEAWAAFSADPETMEHLGGAVERSVAWRQMCTTAGAWDVKGFSMFSVIERASGRWVGRLGPWQPEGWPGTEIGWGVAHGFAGKGYAYEGAVAAMDYAVDVLGWDRVIHTIAPGNVRSRRLAQRLGSTNGGPTQLPAPLGAMQVDAWGQSATEWRENRARR</sequence>
<evidence type="ECO:0000313" key="2">
    <source>
        <dbReference type="EMBL" id="ODP38983.1"/>
    </source>
</evidence>
<dbReference type="InterPro" id="IPR016181">
    <property type="entry name" value="Acyl_CoA_acyltransferase"/>
</dbReference>
<dbReference type="GO" id="GO:0016747">
    <property type="term" value="F:acyltransferase activity, transferring groups other than amino-acyl groups"/>
    <property type="evidence" value="ECO:0007669"/>
    <property type="project" value="InterPro"/>
</dbReference>
<dbReference type="InterPro" id="IPR000182">
    <property type="entry name" value="GNAT_dom"/>
</dbReference>